<organism evidence="3 6">
    <name type="scientific">Didymodactylos carnosus</name>
    <dbReference type="NCBI Taxonomy" id="1234261"/>
    <lineage>
        <taxon>Eukaryota</taxon>
        <taxon>Metazoa</taxon>
        <taxon>Spiralia</taxon>
        <taxon>Gnathifera</taxon>
        <taxon>Rotifera</taxon>
        <taxon>Eurotatoria</taxon>
        <taxon>Bdelloidea</taxon>
        <taxon>Philodinida</taxon>
        <taxon>Philodinidae</taxon>
        <taxon>Didymodactylos</taxon>
    </lineage>
</organism>
<evidence type="ECO:0000313" key="4">
    <source>
        <dbReference type="EMBL" id="CAF3576802.1"/>
    </source>
</evidence>
<dbReference type="EMBL" id="CAJOBC010002058">
    <property type="protein sequence ID" value="CAF3713213.1"/>
    <property type="molecule type" value="Genomic_DNA"/>
</dbReference>
<dbReference type="EMBL" id="CAJOBA010001106">
    <property type="protein sequence ID" value="CAF3576802.1"/>
    <property type="molecule type" value="Genomic_DNA"/>
</dbReference>
<evidence type="ECO:0000313" key="5">
    <source>
        <dbReference type="EMBL" id="CAF3713213.1"/>
    </source>
</evidence>
<dbReference type="InterPro" id="IPR004345">
    <property type="entry name" value="TB2_DP1_HVA22"/>
</dbReference>
<evidence type="ECO:0000313" key="3">
    <source>
        <dbReference type="EMBL" id="CAF0936010.1"/>
    </source>
</evidence>
<feature type="transmembrane region" description="Helical" evidence="1">
    <location>
        <begin position="36"/>
        <end position="52"/>
    </location>
</feature>
<dbReference type="EMBL" id="CAJNOQ010002058">
    <property type="protein sequence ID" value="CAF0936010.1"/>
    <property type="molecule type" value="Genomic_DNA"/>
</dbReference>
<reference evidence="3" key="1">
    <citation type="submission" date="2021-02" db="EMBL/GenBank/DDBJ databases">
        <authorList>
            <person name="Nowell W R."/>
        </authorList>
    </citation>
    <scope>NUCLEOTIDE SEQUENCE</scope>
</reference>
<comment type="similarity">
    <text evidence="1">Belongs to the DP1 family.</text>
</comment>
<keyword evidence="1" id="KW-0812">Transmembrane</keyword>
<feature type="transmembrane region" description="Helical" evidence="1">
    <location>
        <begin position="6"/>
        <end position="24"/>
    </location>
</feature>
<proteinExistence type="inferred from homology"/>
<dbReference type="Proteomes" id="UP000677228">
    <property type="component" value="Unassembled WGS sequence"/>
</dbReference>
<accession>A0A814C6T3</accession>
<dbReference type="EMBL" id="CAJNOK010001106">
    <property type="protein sequence ID" value="CAF0793960.1"/>
    <property type="molecule type" value="Genomic_DNA"/>
</dbReference>
<sequence>MIISFVTYRFLSIIIGILLPSYKTYKAIKYQLSEQYLTLLCYWIVFSFYHLYEIFLDQILSLIFPFYYEIKLLIIYWLACKNGAQILFNRFLLPYVTKHEQDIDYIFNHTINRFIPKLCELSLKTIVTTSQIVFNRSNGTVASTSLTKYCSIPNTEPITGERSTDLISRVKKIIDNQNNLLEDYQQHHGDEKILLKTYLNENRTAKKPSKEFHITNFAEQQHNYIHRRHSSTVKNR</sequence>
<dbReference type="PANTHER" id="PTHR12300">
    <property type="entry name" value="HVA22-LIKE PROTEINS"/>
    <property type="match status" value="1"/>
</dbReference>
<dbReference type="Proteomes" id="UP000681722">
    <property type="component" value="Unassembled WGS sequence"/>
</dbReference>
<keyword evidence="1" id="KW-0472">Membrane</keyword>
<dbReference type="AlphaFoldDB" id="A0A814C6T3"/>
<dbReference type="Proteomes" id="UP000682733">
    <property type="component" value="Unassembled WGS sequence"/>
</dbReference>
<keyword evidence="1" id="KW-1133">Transmembrane helix</keyword>
<dbReference type="PANTHER" id="PTHR12300:SF117">
    <property type="entry name" value="LP05237P-RELATED"/>
    <property type="match status" value="1"/>
</dbReference>
<protein>
    <recommendedName>
        <fullName evidence="1">Receptor expression-enhancing protein</fullName>
    </recommendedName>
</protein>
<dbReference type="Pfam" id="PF03134">
    <property type="entry name" value="TB2_DP1_HVA22"/>
    <property type="match status" value="1"/>
</dbReference>
<keyword evidence="6" id="KW-1185">Reference proteome</keyword>
<gene>
    <name evidence="3" type="ORF">GPM918_LOCUS10444</name>
    <name evidence="2" type="ORF">OVA965_LOCUS4285</name>
    <name evidence="5" type="ORF">SRO942_LOCUS10445</name>
    <name evidence="4" type="ORF">TMI583_LOCUS4283</name>
</gene>
<evidence type="ECO:0000313" key="6">
    <source>
        <dbReference type="Proteomes" id="UP000663829"/>
    </source>
</evidence>
<dbReference type="Proteomes" id="UP000663829">
    <property type="component" value="Unassembled WGS sequence"/>
</dbReference>
<evidence type="ECO:0000256" key="1">
    <source>
        <dbReference type="RuleBase" id="RU362006"/>
    </source>
</evidence>
<name>A0A814C6T3_9BILA</name>
<feature type="transmembrane region" description="Helical" evidence="1">
    <location>
        <begin position="58"/>
        <end position="79"/>
    </location>
</feature>
<evidence type="ECO:0000313" key="2">
    <source>
        <dbReference type="EMBL" id="CAF0793960.1"/>
    </source>
</evidence>
<dbReference type="GO" id="GO:0016020">
    <property type="term" value="C:membrane"/>
    <property type="evidence" value="ECO:0007669"/>
    <property type="project" value="UniProtKB-SubCell"/>
</dbReference>
<comment type="subcellular location">
    <subcellularLocation>
        <location evidence="1">Membrane</location>
        <topology evidence="1">Multi-pass membrane protein</topology>
    </subcellularLocation>
</comment>
<comment type="caution">
    <text evidence="3">The sequence shown here is derived from an EMBL/GenBank/DDBJ whole genome shotgun (WGS) entry which is preliminary data.</text>
</comment>
<dbReference type="OrthoDB" id="10009287at2759"/>